<dbReference type="Pfam" id="PF21743">
    <property type="entry name" value="PTM_DIR17_Tudor"/>
    <property type="match status" value="1"/>
</dbReference>
<dbReference type="EMBL" id="CM001879">
    <property type="protein sequence ID" value="EOX94595.1"/>
    <property type="molecule type" value="Genomic_DNA"/>
</dbReference>
<evidence type="ECO:0000259" key="2">
    <source>
        <dbReference type="Pfam" id="PF21743"/>
    </source>
</evidence>
<name>A0A061DPG3_THECC</name>
<evidence type="ECO:0000256" key="1">
    <source>
        <dbReference type="SAM" id="MobiDB-lite"/>
    </source>
</evidence>
<feature type="region of interest" description="Disordered" evidence="1">
    <location>
        <begin position="136"/>
        <end position="185"/>
    </location>
</feature>
<dbReference type="OMA" id="KDAYYYY"/>
<dbReference type="Gramene" id="EOX94595">
    <property type="protein sequence ID" value="EOX94595"/>
    <property type="gene ID" value="TCM_004224"/>
</dbReference>
<evidence type="ECO:0000313" key="4">
    <source>
        <dbReference type="Proteomes" id="UP000026915"/>
    </source>
</evidence>
<feature type="domain" description="PTM/DIR17-like Tudor" evidence="2">
    <location>
        <begin position="84"/>
        <end position="121"/>
    </location>
</feature>
<keyword evidence="4" id="KW-1185">Reference proteome</keyword>
<dbReference type="HOGENOM" id="CLU_1362521_0_0_1"/>
<feature type="region of interest" description="Disordered" evidence="1">
    <location>
        <begin position="9"/>
        <end position="65"/>
    </location>
</feature>
<dbReference type="InParanoid" id="A0A061DPG3"/>
<dbReference type="InterPro" id="IPR047365">
    <property type="entry name" value="Tudor_AtPTM-like"/>
</dbReference>
<dbReference type="AlphaFoldDB" id="A0A061DPG3"/>
<protein>
    <recommendedName>
        <fullName evidence="2">PTM/DIR17-like Tudor domain-containing protein</fullName>
    </recommendedName>
</protein>
<feature type="compositionally biased region" description="Polar residues" evidence="1">
    <location>
        <begin position="24"/>
        <end position="34"/>
    </location>
</feature>
<sequence length="201" mass="22647">MRTVVFVNSIDEDEAAYSPEPTILPNQVQTTISKDTAKPESGGAVQPTPLNGDNKDEKQQPDPGMVMRARKWIGVLVYKESDDGSKHTGEVVDYSEETELYKIEYENDVSEDLDYEALLPIVAPPPVVCQYLESIGPSENEKRKKKRHLSDTTVPIHPRRPAAPVEPEPKKRKAKKPAGSASTYVPLAYRETKKDAYYYYY</sequence>
<organism evidence="3 4">
    <name type="scientific">Theobroma cacao</name>
    <name type="common">Cacao</name>
    <name type="synonym">Cocoa</name>
    <dbReference type="NCBI Taxonomy" id="3641"/>
    <lineage>
        <taxon>Eukaryota</taxon>
        <taxon>Viridiplantae</taxon>
        <taxon>Streptophyta</taxon>
        <taxon>Embryophyta</taxon>
        <taxon>Tracheophyta</taxon>
        <taxon>Spermatophyta</taxon>
        <taxon>Magnoliopsida</taxon>
        <taxon>eudicotyledons</taxon>
        <taxon>Gunneridae</taxon>
        <taxon>Pentapetalae</taxon>
        <taxon>rosids</taxon>
        <taxon>malvids</taxon>
        <taxon>Malvales</taxon>
        <taxon>Malvaceae</taxon>
        <taxon>Byttnerioideae</taxon>
        <taxon>Theobroma</taxon>
    </lineage>
</organism>
<accession>A0A061DPG3</accession>
<gene>
    <name evidence="3" type="ORF">TCM_004224</name>
</gene>
<evidence type="ECO:0000313" key="3">
    <source>
        <dbReference type="EMBL" id="EOX94595.1"/>
    </source>
</evidence>
<reference evidence="3 4" key="1">
    <citation type="journal article" date="2013" name="Genome Biol.">
        <title>The genome sequence of the most widely cultivated cacao type and its use to identify candidate genes regulating pod color.</title>
        <authorList>
            <person name="Motamayor J.C."/>
            <person name="Mockaitis K."/>
            <person name="Schmutz J."/>
            <person name="Haiminen N."/>
            <person name="Iii D.L."/>
            <person name="Cornejo O."/>
            <person name="Findley S.D."/>
            <person name="Zheng P."/>
            <person name="Utro F."/>
            <person name="Royaert S."/>
            <person name="Saski C."/>
            <person name="Jenkins J."/>
            <person name="Podicheti R."/>
            <person name="Zhao M."/>
            <person name="Scheffler B.E."/>
            <person name="Stack J.C."/>
            <person name="Feltus F.A."/>
            <person name="Mustiga G.M."/>
            <person name="Amores F."/>
            <person name="Phillips W."/>
            <person name="Marelli J.P."/>
            <person name="May G.D."/>
            <person name="Shapiro H."/>
            <person name="Ma J."/>
            <person name="Bustamante C.D."/>
            <person name="Schnell R.J."/>
            <person name="Main D."/>
            <person name="Gilbert D."/>
            <person name="Parida L."/>
            <person name="Kuhn D.N."/>
        </authorList>
    </citation>
    <scope>NUCLEOTIDE SEQUENCE [LARGE SCALE GENOMIC DNA]</scope>
    <source>
        <strain evidence="4">cv. Matina 1-6</strain>
    </source>
</reference>
<proteinExistence type="predicted"/>
<dbReference type="Proteomes" id="UP000026915">
    <property type="component" value="Chromosome 1"/>
</dbReference>